<evidence type="ECO:0000256" key="3">
    <source>
        <dbReference type="ARBA" id="ARBA00023157"/>
    </source>
</evidence>
<dbReference type="SUPFAM" id="SSF100895">
    <property type="entry name" value="Kazal-type serine protease inhibitors"/>
    <property type="match status" value="6"/>
</dbReference>
<keyword evidence="3" id="KW-1015">Disulfide bond</keyword>
<dbReference type="EMBL" id="JBICBT010000258">
    <property type="protein sequence ID" value="KAL3119172.1"/>
    <property type="molecule type" value="Genomic_DNA"/>
</dbReference>
<organism evidence="7 8">
    <name type="scientific">Heterodera trifolii</name>
    <dbReference type="NCBI Taxonomy" id="157864"/>
    <lineage>
        <taxon>Eukaryota</taxon>
        <taxon>Metazoa</taxon>
        <taxon>Ecdysozoa</taxon>
        <taxon>Nematoda</taxon>
        <taxon>Chromadorea</taxon>
        <taxon>Rhabditida</taxon>
        <taxon>Tylenchina</taxon>
        <taxon>Tylenchomorpha</taxon>
        <taxon>Tylenchoidea</taxon>
        <taxon>Heteroderidae</taxon>
        <taxon>Heteroderinae</taxon>
        <taxon>Heterodera</taxon>
    </lineage>
</organism>
<evidence type="ECO:0000256" key="2">
    <source>
        <dbReference type="ARBA" id="ARBA00022900"/>
    </source>
</evidence>
<proteinExistence type="predicted"/>
<evidence type="ECO:0000313" key="8">
    <source>
        <dbReference type="Proteomes" id="UP001620626"/>
    </source>
</evidence>
<sequence>MSVSAAHVLCFSLVALSSSALLTAADLSLSPLSIDCLCLRSFRPVCGTDQQTYDNICFLHCAKNLNSGKKKDASAGRESANASFSELRLAYDGVCCPRAELCTDYEDTVCDQFAGVRYDNDCVFEFHKCIRRRRIGGEALRVVGRGERMCGAKRRVAASEQRAATTASTARPSAAFFWSSNGTARANGTTNSSVFSCDFPCESAVAPVCDSQGQTHQNRCKFDLAICRLYSRGIVSALRISRDGPCPMGDQQQQIAKTEKNGDKLGEDDAKGSKTIRTIAERTEKGNHNTNDQQKQQQPSDHSSVWPPFFPKGISLEEVQRQVKVPKTTECDFCREETPFGQKASLCDNANSTHQSLCSFARWNCERKKRGTEEKIFVHLGECNLVSPVFQLKDEKCPTKCSRKVKSVCDSNGLSHPNLCAYQMHSCVQRKNGRPFGWLLSLRECKQRNGTKIEPMATDKKGTGGEKNAIECPAEPKCEGTTEKQQKAEEGAEEEGPICDSNGRTHKNICMFAHAHCLAAKDGQLLRIAPIERCEHSLPKVPGETIAGRGDSQTTDKTGGNSGECERKWALCKRNTTEQQSHTVDDDAPYCGTDFITYRTSCDFQLAKCKSDNKLGLLFKGPCELCLAKECHRSDRFSITADDDDSHFVCDQNGETLSRCEFEMLRCVVQTNLGYNVTFTHEGKCCPTEAKCPPAKMPRNSLEEVCDSNGRRHQSRCQFEVAKCRAKKVERETKPLEERYCPSEELGKGGREGKCEEEEKTEGRGGEEKRGDEEEEHEKRKKKKKREEEKEEKEEEEEHEKRKKGKGGGKGGEGRGRGAREEEEGKEKGGGKGGEGRGRGAREEEEGKEKRGGKGGEGRGRGAREEEEGKEKGGGKGGEGRGRGAREEEEGKEKGGGKGGEGRGRGAREEEEGKEKGGGKGGEGRGRGALEEEEGKRKGGEGRRKRSTRRGRRERKGRRKRRRRKRKRSRKGGERGADK</sequence>
<keyword evidence="1" id="KW-0646">Protease inhibitor</keyword>
<dbReference type="AlphaFoldDB" id="A0ABD2LWF0"/>
<feature type="signal peptide" evidence="5">
    <location>
        <begin position="1"/>
        <end position="24"/>
    </location>
</feature>
<keyword evidence="8" id="KW-1185">Reference proteome</keyword>
<evidence type="ECO:0000256" key="1">
    <source>
        <dbReference type="ARBA" id="ARBA00022690"/>
    </source>
</evidence>
<dbReference type="PROSITE" id="PS00282">
    <property type="entry name" value="KAZAL_1"/>
    <property type="match status" value="1"/>
</dbReference>
<protein>
    <recommendedName>
        <fullName evidence="6">Kazal-like domain-containing protein</fullName>
    </recommendedName>
</protein>
<feature type="compositionally biased region" description="Acidic residues" evidence="4">
    <location>
        <begin position="789"/>
        <end position="798"/>
    </location>
</feature>
<keyword evidence="5" id="KW-0732">Signal</keyword>
<feature type="domain" description="Kazal-like" evidence="6">
    <location>
        <begin position="191"/>
        <end position="248"/>
    </location>
</feature>
<evidence type="ECO:0000259" key="6">
    <source>
        <dbReference type="PROSITE" id="PS51465"/>
    </source>
</evidence>
<feature type="compositionally biased region" description="Basic and acidic residues" evidence="4">
    <location>
        <begin position="477"/>
        <end position="490"/>
    </location>
</feature>
<feature type="region of interest" description="Disordered" evidence="4">
    <location>
        <begin position="242"/>
        <end position="307"/>
    </location>
</feature>
<dbReference type="Proteomes" id="UP001620626">
    <property type="component" value="Unassembled WGS sequence"/>
</dbReference>
<dbReference type="InterPro" id="IPR050653">
    <property type="entry name" value="Prot_Inhib_GrowthFact_Antg"/>
</dbReference>
<evidence type="ECO:0000313" key="7">
    <source>
        <dbReference type="EMBL" id="KAL3119172.1"/>
    </source>
</evidence>
<feature type="chain" id="PRO_5044878292" description="Kazal-like domain-containing protein" evidence="5">
    <location>
        <begin position="25"/>
        <end position="979"/>
    </location>
</feature>
<dbReference type="Pfam" id="PF00050">
    <property type="entry name" value="Kazal_1"/>
    <property type="match status" value="1"/>
</dbReference>
<feature type="region of interest" description="Disordered" evidence="4">
    <location>
        <begin position="477"/>
        <end position="498"/>
    </location>
</feature>
<reference evidence="7 8" key="1">
    <citation type="submission" date="2024-10" db="EMBL/GenBank/DDBJ databases">
        <authorList>
            <person name="Kim D."/>
        </authorList>
    </citation>
    <scope>NUCLEOTIDE SEQUENCE [LARGE SCALE GENOMIC DNA]</scope>
    <source>
        <strain evidence="7">BH-2024</strain>
    </source>
</reference>
<keyword evidence="2" id="KW-0722">Serine protease inhibitor</keyword>
<gene>
    <name evidence="7" type="ORF">niasHT_003955</name>
</gene>
<dbReference type="PROSITE" id="PS51465">
    <property type="entry name" value="KAZAL_2"/>
    <property type="match status" value="3"/>
</dbReference>
<feature type="domain" description="Kazal-like" evidence="6">
    <location>
        <begin position="566"/>
        <end position="625"/>
    </location>
</feature>
<feature type="compositionally biased region" description="Basic and acidic residues" evidence="4">
    <location>
        <begin position="761"/>
        <end position="772"/>
    </location>
</feature>
<feature type="compositionally biased region" description="Polar residues" evidence="4">
    <location>
        <begin position="288"/>
        <end position="303"/>
    </location>
</feature>
<feature type="compositionally biased region" description="Basic and acidic residues" evidence="4">
    <location>
        <begin position="742"/>
        <end position="754"/>
    </location>
</feature>
<dbReference type="PANTHER" id="PTHR10913">
    <property type="entry name" value="FOLLISTATIN-RELATED"/>
    <property type="match status" value="1"/>
</dbReference>
<dbReference type="CDD" id="cd00104">
    <property type="entry name" value="KAZAL_FS"/>
    <property type="match status" value="3"/>
</dbReference>
<dbReference type="InterPro" id="IPR002350">
    <property type="entry name" value="Kazal_dom"/>
</dbReference>
<feature type="region of interest" description="Disordered" evidence="4">
    <location>
        <begin position="742"/>
        <end position="979"/>
    </location>
</feature>
<comment type="caution">
    <text evidence="7">The sequence shown here is derived from an EMBL/GenBank/DDBJ whole genome shotgun (WGS) entry which is preliminary data.</text>
</comment>
<name>A0ABD2LWF0_9BILA</name>
<dbReference type="Pfam" id="PF07648">
    <property type="entry name" value="Kazal_2"/>
    <property type="match status" value="8"/>
</dbReference>
<feature type="region of interest" description="Disordered" evidence="4">
    <location>
        <begin position="542"/>
        <end position="562"/>
    </location>
</feature>
<feature type="compositionally biased region" description="Basic residues" evidence="4">
    <location>
        <begin position="943"/>
        <end position="970"/>
    </location>
</feature>
<dbReference type="PANTHER" id="PTHR10913:SF45">
    <property type="entry name" value="FOLLISTATIN, ISOFORM A-RELATED"/>
    <property type="match status" value="1"/>
</dbReference>
<dbReference type="Gene3D" id="3.30.60.30">
    <property type="match status" value="4"/>
</dbReference>
<evidence type="ECO:0000256" key="4">
    <source>
        <dbReference type="SAM" id="MobiDB-lite"/>
    </source>
</evidence>
<evidence type="ECO:0000256" key="5">
    <source>
        <dbReference type="SAM" id="SignalP"/>
    </source>
</evidence>
<feature type="compositionally biased region" description="Basic and acidic residues" evidence="4">
    <location>
        <begin position="257"/>
        <end position="272"/>
    </location>
</feature>
<feature type="domain" description="Kazal-like" evidence="6">
    <location>
        <begin position="30"/>
        <end position="95"/>
    </location>
</feature>
<feature type="compositionally biased region" description="Basic and acidic residues" evidence="4">
    <location>
        <begin position="812"/>
        <end position="942"/>
    </location>
</feature>
<dbReference type="InterPro" id="IPR036058">
    <property type="entry name" value="Kazal_dom_sf"/>
</dbReference>
<accession>A0ABD2LWF0</accession>
<dbReference type="SMART" id="SM00280">
    <property type="entry name" value="KAZAL"/>
    <property type="match status" value="8"/>
</dbReference>